<comment type="subcellular location">
    <subcellularLocation>
        <location evidence="1">Golgi apparatus</location>
    </subcellularLocation>
</comment>
<dbReference type="EMBL" id="JH817706">
    <property type="protein sequence ID" value="EKC24572.1"/>
    <property type="molecule type" value="Genomic_DNA"/>
</dbReference>
<proteinExistence type="predicted"/>
<dbReference type="InterPro" id="IPR000237">
    <property type="entry name" value="GRIP_dom"/>
</dbReference>
<dbReference type="GO" id="GO:0007030">
    <property type="term" value="P:Golgi organization"/>
    <property type="evidence" value="ECO:0007669"/>
    <property type="project" value="TreeGrafter"/>
</dbReference>
<evidence type="ECO:0000256" key="2">
    <source>
        <dbReference type="ARBA" id="ARBA00023034"/>
    </source>
</evidence>
<feature type="coiled-coil region" evidence="4">
    <location>
        <begin position="2022"/>
        <end position="2130"/>
    </location>
</feature>
<feature type="coiled-coil region" evidence="4">
    <location>
        <begin position="1329"/>
        <end position="1381"/>
    </location>
</feature>
<feature type="region of interest" description="Disordered" evidence="5">
    <location>
        <begin position="2262"/>
        <end position="2339"/>
    </location>
</feature>
<keyword evidence="2" id="KW-0333">Golgi apparatus</keyword>
<feature type="compositionally biased region" description="Basic and acidic residues" evidence="5">
    <location>
        <begin position="811"/>
        <end position="823"/>
    </location>
</feature>
<feature type="compositionally biased region" description="Basic and acidic residues" evidence="5">
    <location>
        <begin position="474"/>
        <end position="487"/>
    </location>
</feature>
<reference evidence="6" key="1">
    <citation type="journal article" date="2012" name="Nature">
        <title>The oyster genome reveals stress adaptation and complexity of shell formation.</title>
        <authorList>
            <person name="Zhang G."/>
            <person name="Fang X."/>
            <person name="Guo X."/>
            <person name="Li L."/>
            <person name="Luo R."/>
            <person name="Xu F."/>
            <person name="Yang P."/>
            <person name="Zhang L."/>
            <person name="Wang X."/>
            <person name="Qi H."/>
            <person name="Xiong Z."/>
            <person name="Que H."/>
            <person name="Xie Y."/>
            <person name="Holland P.W."/>
            <person name="Paps J."/>
            <person name="Zhu Y."/>
            <person name="Wu F."/>
            <person name="Chen Y."/>
            <person name="Wang J."/>
            <person name="Peng C."/>
            <person name="Meng J."/>
            <person name="Yang L."/>
            <person name="Liu J."/>
            <person name="Wen B."/>
            <person name="Zhang N."/>
            <person name="Huang Z."/>
            <person name="Zhu Q."/>
            <person name="Feng Y."/>
            <person name="Mount A."/>
            <person name="Hedgecock D."/>
            <person name="Xu Z."/>
            <person name="Liu Y."/>
            <person name="Domazet-Loso T."/>
            <person name="Du Y."/>
            <person name="Sun X."/>
            <person name="Zhang S."/>
            <person name="Liu B."/>
            <person name="Cheng P."/>
            <person name="Jiang X."/>
            <person name="Li J."/>
            <person name="Fan D."/>
            <person name="Wang W."/>
            <person name="Fu W."/>
            <person name="Wang T."/>
            <person name="Wang B."/>
            <person name="Zhang J."/>
            <person name="Peng Z."/>
            <person name="Li Y."/>
            <person name="Li N."/>
            <person name="Wang J."/>
            <person name="Chen M."/>
            <person name="He Y."/>
            <person name="Tan F."/>
            <person name="Song X."/>
            <person name="Zheng Q."/>
            <person name="Huang R."/>
            <person name="Yang H."/>
            <person name="Du X."/>
            <person name="Chen L."/>
            <person name="Yang M."/>
            <person name="Gaffney P.M."/>
            <person name="Wang S."/>
            <person name="Luo L."/>
            <person name="She Z."/>
            <person name="Ming Y."/>
            <person name="Huang W."/>
            <person name="Zhang S."/>
            <person name="Huang B."/>
            <person name="Zhang Y."/>
            <person name="Qu T."/>
            <person name="Ni P."/>
            <person name="Miao G."/>
            <person name="Wang J."/>
            <person name="Wang Q."/>
            <person name="Steinberg C.E."/>
            <person name="Wang H."/>
            <person name="Li N."/>
            <person name="Qian L."/>
            <person name="Zhang G."/>
            <person name="Li Y."/>
            <person name="Yang H."/>
            <person name="Liu X."/>
            <person name="Wang J."/>
            <person name="Yin Y."/>
            <person name="Wang J."/>
        </authorList>
    </citation>
    <scope>NUCLEOTIDE SEQUENCE [LARGE SCALE GENOMIC DNA]</scope>
    <source>
        <strain evidence="6">05x7-T-G4-1.051#20</strain>
    </source>
</reference>
<evidence type="ECO:0000313" key="6">
    <source>
        <dbReference type="EMBL" id="EKC24572.1"/>
    </source>
</evidence>
<feature type="region of interest" description="Disordered" evidence="5">
    <location>
        <begin position="440"/>
        <end position="487"/>
    </location>
</feature>
<dbReference type="HOGENOM" id="CLU_001835_0_0_1"/>
<feature type="region of interest" description="Disordered" evidence="5">
    <location>
        <begin position="541"/>
        <end position="561"/>
    </location>
</feature>
<dbReference type="PANTHER" id="PTHR18921:SF2">
    <property type="entry name" value="THYROID RECEPTOR-INTERACTING PROTEIN 11"/>
    <property type="match status" value="1"/>
</dbReference>
<protein>
    <submittedName>
        <fullName evidence="6">Thyroid receptor-interacting protein 11</fullName>
    </submittedName>
</protein>
<gene>
    <name evidence="6" type="ORF">CGI_10024355</name>
</gene>
<keyword evidence="3 4" id="KW-0175">Coiled coil</keyword>
<feature type="region of interest" description="Disordered" evidence="5">
    <location>
        <begin position="811"/>
        <end position="835"/>
    </location>
</feature>
<dbReference type="GO" id="GO:0006888">
    <property type="term" value="P:endoplasmic reticulum to Golgi vesicle-mediated transport"/>
    <property type="evidence" value="ECO:0007669"/>
    <property type="project" value="TreeGrafter"/>
</dbReference>
<feature type="coiled-coil region" evidence="4">
    <location>
        <begin position="1850"/>
        <end position="1982"/>
    </location>
</feature>
<feature type="compositionally biased region" description="Polar residues" evidence="5">
    <location>
        <begin position="2311"/>
        <end position="2331"/>
    </location>
</feature>
<accession>K1PKL7</accession>
<dbReference type="GO" id="GO:0005794">
    <property type="term" value="C:Golgi apparatus"/>
    <property type="evidence" value="ECO:0007669"/>
    <property type="project" value="UniProtKB-SubCell"/>
</dbReference>
<organism evidence="6">
    <name type="scientific">Magallana gigas</name>
    <name type="common">Pacific oyster</name>
    <name type="synonym">Crassostrea gigas</name>
    <dbReference type="NCBI Taxonomy" id="29159"/>
    <lineage>
        <taxon>Eukaryota</taxon>
        <taxon>Metazoa</taxon>
        <taxon>Spiralia</taxon>
        <taxon>Lophotrochozoa</taxon>
        <taxon>Mollusca</taxon>
        <taxon>Bivalvia</taxon>
        <taxon>Autobranchia</taxon>
        <taxon>Pteriomorphia</taxon>
        <taxon>Ostreida</taxon>
        <taxon>Ostreoidea</taxon>
        <taxon>Ostreidae</taxon>
        <taxon>Magallana</taxon>
    </lineage>
</organism>
<feature type="compositionally biased region" description="Acidic residues" evidence="5">
    <location>
        <begin position="451"/>
        <end position="462"/>
    </location>
</feature>
<evidence type="ECO:0000256" key="1">
    <source>
        <dbReference type="ARBA" id="ARBA00004555"/>
    </source>
</evidence>
<name>K1PKL7_MAGGI</name>
<dbReference type="InParanoid" id="K1PKL7"/>
<keyword evidence="6" id="KW-0675">Receptor</keyword>
<feature type="coiled-coil region" evidence="4">
    <location>
        <begin position="176"/>
        <end position="298"/>
    </location>
</feature>
<sequence length="2339" mass="268370">MSPRECRLMIWERGFEHSQFSSDGLDFGDNISMQHEINRLMSEVKRLKAENKHWRSTNGDLRNLLPKQIPSLQASLIEGPPSSICWPLAVQQDTLGAGEKTGTTRHQIVPGSKVKVWLLPVRKDLKSLPEARNCVCDFEVCIKLLSICDPLISTRYIEDETVGHLHCRKQSKEGKVPEVENQHVALQDTIQELKEQLRHEKEHHQQETILLQDVQSQKITAMHKKFKAEVAQYKDKVRELEQSAGQDGNLAELEAKLEELQKDHDALIAQKSKTDSLLQQCQQQLQERDKELSTLRLENEKVSSQLHNAKYQLLDQLDANHAQSIDLMCDLQEVRRNISQNAIVRRNALLKERQDLVDLMIESGIQQKNINTSLEILEAEREQVALESEHMLSEIGNTEHQALTKDIVDSIEKENIILKKKNLELQEQIEILEKAVKTLSEEKQRGKQDEEEKVDEGEDDWNTAEISELSSKNSELESRLKEQMSSHDRDVEEFETLKADWMSEKEALEEALFELREKLKERETTFNVLEAQKGLMKVAQERANDLSDSEESNESSNGDIGADIEKLDHKVDLLAQANAQLEEERDGLILEKACFKEKLENELSALKLDLESGNKDGAFSRELEEQKAVIASLQEEKEGLETSLEELDSQHEEAMAQVINIRNELQKKVSVFEKGCDEKDLQIKDLEKTVDRLQKEAQQLDDLEEEVFNLRESKEQLETQLQSLQSKESSDQSSKGCEKCRELRQQQEKAAMTINELHMDVKELEDKLVKSQNEVKDKVSKVKQARESNAELQKALEDLTSKLQAQEEEFRRFRDEGGQKEEAETLQQQLNEKSEEMKSVVTELEEVNSHLAEYMERHTKLQMENSELICKISERDNQGRENRETITQLKEENQELSERLKESNNNSEELQKKITELEEKSEDLMKDYKESMGQKDNDLQSLNTQMEALRDEKNNVQRELDQLEGVLQQKTKHYENYIQELKKGQESDSSSLQSERSRLLQEAHEKDMKVLNLEEEIKSLQSDLSETKETLQSSIDGQQGIKGILEENEGTIRELKEENSSLLEEKDRLKDTVKEQEVKLQNLAAVEQQLVILNEEKNTLSEELKKSRQTLETKAEKEAMQAQTLEVITDLESELNMSMEKIVSLEKELKQLTETVKEKDREITTLKESNSEYLKNAEKKTDSSSLLVLVEEKEKRIASLEEELNELKKTVIEQECGIEELNERNLSHLKEAEEKSKHMIQLETNVAVLNQSVSEKDDAIVGLQKKLMRAESLVESGKQHLLTDEEKCMAVELAHPRFLAVKDEPPQVEPQQVMATTLSGEHDSSNPEVEILTKENERLLLENQELKEKFEEDLNSYSERLIQLEEENESLKQDLKEKSEEYVKLCKINEDEVELCKRTQVTVEDQAMEISSLKYQLFQTGKYDSGMSRDQNTNSDNENIKDSMNGSEKITEEMISPEKSLSLQSGVQSNGVLESEEMEKLKILLREKDTVISELQTNNSSLLKMLETKSINSLGDKTLVDVHKLENEVKQLKLEKEQILAVMNEKSRETSNLKSEVHRLTNIIAAEKVALNKLQKDNQDLTQNKEKSVVEDMQKEALQNLSRIIRDKDMEIEALTSKNQTLIAVMQESSESGSQINSLMQDKSNLEKQLTDLKNEREQMITYLNQKHQESVAYHAEIQRLTEYINDETEKHQTLQQNYAAIVPQFEEKSENLLKTQNELINYKHKFQDLEIKYGEMDQRLNASETVDILTHNLKLEEIKRLQEREKELLDSIKEKEAKVQTLHQQNLEYEESHAKQTAEISSLKKQLDNMAFKLQGLQSELSDEGSEKSGLEHQVSEQLSNIQILKESNNRLTLMLQEKEFEVKSLQEKVQTLQAVIENKEGESGQVNKLMQENEVVLSQARQLQQERDHAMMALKQKQSEQSQLFNEIQKLKEKDVKSQRELERLRSHLMQMEDGYTQEALEAEEREKDLRNRLAVAEEKFISSSSLMESASQQANQQTESLQQQLHMLAGQRDQAYLQVASLQDQLQQYAVSLNNLQLVLEQFQQEKDAQLSLEVEKNQNEIAALRKQVNSLQTELGSTKEKLADAEEGLEAASRLTEQLDRKEEALSALKEEVQIREKSLKAMEDEVHRLRVSTDNKIDKLVIKNMLLSYVLSPRSKQPEVLRALGGILGFSEEDFEKITGTSKSWVSGLLRFGGSPAHVTPTPTTPIRNVPAHVQSTPKAETSFSELFVKFLETESSPTPPVMKLPAEDMARDVQRHKQAQKDSYNPFTAPRHVSMPGGGASDHRSSPILMSGAPMSPMTLFAPATTPQLQSSDGQTTTQNTSSAILKNVLETR</sequence>
<feature type="compositionally biased region" description="Basic and acidic residues" evidence="5">
    <location>
        <begin position="440"/>
        <end position="450"/>
    </location>
</feature>
<dbReference type="GO" id="GO:0031267">
    <property type="term" value="F:small GTPase binding"/>
    <property type="evidence" value="ECO:0007669"/>
    <property type="project" value="TreeGrafter"/>
</dbReference>
<dbReference type="PROSITE" id="PS50913">
    <property type="entry name" value="GRIP"/>
    <property type="match status" value="1"/>
</dbReference>
<evidence type="ECO:0000256" key="4">
    <source>
        <dbReference type="SAM" id="Coils"/>
    </source>
</evidence>
<feature type="coiled-coil region" evidence="4">
    <location>
        <begin position="1522"/>
        <end position="1821"/>
    </location>
</feature>
<evidence type="ECO:0000256" key="3">
    <source>
        <dbReference type="ARBA" id="ARBA00023054"/>
    </source>
</evidence>
<evidence type="ECO:0000256" key="5">
    <source>
        <dbReference type="SAM" id="MobiDB-lite"/>
    </source>
</evidence>
<feature type="coiled-coil region" evidence="4">
    <location>
        <begin position="30"/>
        <end position="57"/>
    </location>
</feature>
<dbReference type="PANTHER" id="PTHR18921">
    <property type="entry name" value="MYOSIN HEAVY CHAIN - RELATED"/>
    <property type="match status" value="1"/>
</dbReference>